<sequence>MRQLIQQALLTTTFPTNGDFTLNPHAPKVAELIPAAVLLPLVAYPDGYRVILTQRTAHLHHHAGQICFPGGRVDATDQTPIDTALRETMEEIGLPAQFIEIAGSLDPYETGTGFLITPIVGFVQTGFQLTVDSFEVADVFEVPLSFLLDQRNHQREMMNYKGQPRFYHVFYYQERMIWGATAGILINFYQRLQLAMTQESKHTSRNTHSPKGLLV</sequence>
<evidence type="ECO:0000259" key="7">
    <source>
        <dbReference type="PROSITE" id="PS51462"/>
    </source>
</evidence>
<dbReference type="RefSeq" id="WP_062154901.1">
    <property type="nucleotide sequence ID" value="NZ_CP012373.2"/>
</dbReference>
<dbReference type="PANTHER" id="PTHR12992">
    <property type="entry name" value="NUDIX HYDROLASE"/>
    <property type="match status" value="1"/>
</dbReference>
<dbReference type="EMBL" id="CP018889">
    <property type="protein sequence ID" value="AUI68495.1"/>
    <property type="molecule type" value="Genomic_DNA"/>
</dbReference>
<dbReference type="GO" id="GO:0046872">
    <property type="term" value="F:metal ion binding"/>
    <property type="evidence" value="ECO:0007669"/>
    <property type="project" value="UniProtKB-KW"/>
</dbReference>
<name>A0A2N9YDQ3_9GAMM</name>
<dbReference type="GO" id="GO:0010945">
    <property type="term" value="F:coenzyme A diphosphatase activity"/>
    <property type="evidence" value="ECO:0007669"/>
    <property type="project" value="InterPro"/>
</dbReference>
<evidence type="ECO:0000256" key="2">
    <source>
        <dbReference type="ARBA" id="ARBA00001946"/>
    </source>
</evidence>
<evidence type="ECO:0000256" key="1">
    <source>
        <dbReference type="ARBA" id="ARBA00001936"/>
    </source>
</evidence>
<evidence type="ECO:0000256" key="3">
    <source>
        <dbReference type="ARBA" id="ARBA00022723"/>
    </source>
</evidence>
<proteinExistence type="predicted"/>
<dbReference type="OrthoDB" id="9802805at2"/>
<protein>
    <submittedName>
        <fullName evidence="8">CoA pyrophosphatase</fullName>
    </submittedName>
</protein>
<keyword evidence="5" id="KW-0460">Magnesium</keyword>
<dbReference type="Proteomes" id="UP000234271">
    <property type="component" value="Chromosome"/>
</dbReference>
<dbReference type="InterPro" id="IPR045121">
    <property type="entry name" value="CoAse"/>
</dbReference>
<dbReference type="PROSITE" id="PS51462">
    <property type="entry name" value="NUDIX"/>
    <property type="match status" value="1"/>
</dbReference>
<evidence type="ECO:0000313" key="9">
    <source>
        <dbReference type="Proteomes" id="UP000234271"/>
    </source>
</evidence>
<evidence type="ECO:0000256" key="6">
    <source>
        <dbReference type="ARBA" id="ARBA00023211"/>
    </source>
</evidence>
<dbReference type="InterPro" id="IPR000086">
    <property type="entry name" value="NUDIX_hydrolase_dom"/>
</dbReference>
<organism evidence="8 9">
    <name type="scientific">Beggiatoa leptomitoformis</name>
    <dbReference type="NCBI Taxonomy" id="288004"/>
    <lineage>
        <taxon>Bacteria</taxon>
        <taxon>Pseudomonadati</taxon>
        <taxon>Pseudomonadota</taxon>
        <taxon>Gammaproteobacteria</taxon>
        <taxon>Thiotrichales</taxon>
        <taxon>Thiotrichaceae</taxon>
        <taxon>Beggiatoa</taxon>
    </lineage>
</organism>
<evidence type="ECO:0000256" key="4">
    <source>
        <dbReference type="ARBA" id="ARBA00022801"/>
    </source>
</evidence>
<evidence type="ECO:0000256" key="5">
    <source>
        <dbReference type="ARBA" id="ARBA00022842"/>
    </source>
</evidence>
<dbReference type="STRING" id="288004.AL038_17125"/>
<comment type="cofactor">
    <cofactor evidence="1">
        <name>Mn(2+)</name>
        <dbReference type="ChEBI" id="CHEBI:29035"/>
    </cofactor>
</comment>
<dbReference type="NCBIfam" id="NF007980">
    <property type="entry name" value="PRK10707.1"/>
    <property type="match status" value="1"/>
</dbReference>
<dbReference type="SUPFAM" id="SSF55811">
    <property type="entry name" value="Nudix"/>
    <property type="match status" value="1"/>
</dbReference>
<keyword evidence="3" id="KW-0479">Metal-binding</keyword>
<accession>A0A2N9YDQ3</accession>
<feature type="domain" description="Nudix hydrolase" evidence="7">
    <location>
        <begin position="31"/>
        <end position="165"/>
    </location>
</feature>
<evidence type="ECO:0000313" key="8">
    <source>
        <dbReference type="EMBL" id="AUI68495.1"/>
    </source>
</evidence>
<dbReference type="InterPro" id="IPR015797">
    <property type="entry name" value="NUDIX_hydrolase-like_dom_sf"/>
</dbReference>
<keyword evidence="4" id="KW-0378">Hydrolase</keyword>
<keyword evidence="9" id="KW-1185">Reference proteome</keyword>
<dbReference type="Gene3D" id="3.90.79.10">
    <property type="entry name" value="Nucleoside Triphosphate Pyrophosphohydrolase"/>
    <property type="match status" value="1"/>
</dbReference>
<dbReference type="PANTHER" id="PTHR12992:SF11">
    <property type="entry name" value="MITOCHONDRIAL COENZYME A DIPHOSPHATASE NUDT8"/>
    <property type="match status" value="1"/>
</dbReference>
<dbReference type="AlphaFoldDB" id="A0A2N9YDQ3"/>
<reference evidence="9" key="1">
    <citation type="submission" date="2016-12" db="EMBL/GenBank/DDBJ databases">
        <title>Complete Genome Sequence of Beggiatoa leptomitiformis D-401.</title>
        <authorList>
            <person name="Fomenkov A."/>
            <person name="Vincze T."/>
            <person name="Grabovich M."/>
            <person name="Anton B.P."/>
            <person name="Dubinina G."/>
            <person name="Orlova M."/>
            <person name="Belousova E."/>
            <person name="Roberts R.J."/>
        </authorList>
    </citation>
    <scope>NUCLEOTIDE SEQUENCE [LARGE SCALE GENOMIC DNA]</scope>
    <source>
        <strain evidence="9">D-401</strain>
    </source>
</reference>
<dbReference type="CDD" id="cd03426">
    <property type="entry name" value="NUDIX_CoAse_Nudt7"/>
    <property type="match status" value="1"/>
</dbReference>
<dbReference type="KEGG" id="blep:AL038_17125"/>
<keyword evidence="6" id="KW-0464">Manganese</keyword>
<dbReference type="Pfam" id="PF00293">
    <property type="entry name" value="NUDIX"/>
    <property type="match status" value="1"/>
</dbReference>
<comment type="cofactor">
    <cofactor evidence="2">
        <name>Mg(2+)</name>
        <dbReference type="ChEBI" id="CHEBI:18420"/>
    </cofactor>
</comment>
<gene>
    <name evidence="8" type="ORF">BLE401_07115</name>
</gene>